<proteinExistence type="predicted"/>
<reference evidence="3" key="1">
    <citation type="submission" date="2021-01" db="EMBL/GenBank/DDBJ databases">
        <title>Genomic Encyclopedia of Type Strains, Phase IV (KMG-IV): sequencing the most valuable type-strain genomes for metagenomic binning, comparative biology and taxonomic classification.</title>
        <authorList>
            <person name="Goeker M."/>
        </authorList>
    </citation>
    <scope>NUCLEOTIDE SEQUENCE</scope>
    <source>
        <strain evidence="3">DSM 25523</strain>
    </source>
</reference>
<dbReference type="InterPro" id="IPR034733">
    <property type="entry name" value="AcCoA_carboxyl_beta"/>
</dbReference>
<accession>A0A939BTM7</accession>
<dbReference type="PANTHER" id="PTHR43842:SF2">
    <property type="entry name" value="PROPIONYL-COA CARBOXYLASE BETA CHAIN, MITOCHONDRIAL"/>
    <property type="match status" value="1"/>
</dbReference>
<dbReference type="AlphaFoldDB" id="A0A939BTM7"/>
<dbReference type="PANTHER" id="PTHR43842">
    <property type="entry name" value="PROPIONYL-COA CARBOXYLASE BETA CHAIN"/>
    <property type="match status" value="1"/>
</dbReference>
<sequence length="518" mass="56656">MSELIQQKIDELHWRKRLIEQGGGDDRIAAQRDRGKQTARERLALLLDSGSFVELNSFVTGRSTSLACEYGEAPGEGVVTGYGKINKRLVFVFAQDFTVFGGALGEMHAKKIAAIMDLAGKTGAPLIGLNDSGGARIQEGVAALDGYGQIFYRNVRYSGLIPQISVILGPCAGGAVYSPALTDFLLMVEHTSQMFITGPKVTETVTGEKISSEELGGARVHAALSGNVHFTAATENDVFYQLRQLLSYLPQNCREMPPVLPYDGPERDWIEELIETVPAVGTKAYDVKKLLQLIVDYGDFLEVQAEFAKNVVVGFGRINGHSVGIVANQPKYMAGGLDIDASDKLSRFVRTCDCFNIPLITFVDVPGFYPGLVQEHGGLIRHGAKILYAYAEATVPKISVITRKAYGGAFVALNSKAMGADLVFAWPQAEMAVMGPEAAVAIIYAKQIRQSAEPKQTRLDKISEYRRRFANPYVAAGYGMVDEVIDPRATRLHLKRSLELLQQKQEQRPTKKHGNIPL</sequence>
<dbReference type="GO" id="GO:0009317">
    <property type="term" value="C:acetyl-CoA carboxylase complex"/>
    <property type="evidence" value="ECO:0007669"/>
    <property type="project" value="TreeGrafter"/>
</dbReference>
<dbReference type="GO" id="GO:0004658">
    <property type="term" value="F:propionyl-CoA carboxylase activity"/>
    <property type="evidence" value="ECO:0007669"/>
    <property type="project" value="UniProtKB-EC"/>
</dbReference>
<dbReference type="PROSITE" id="PS50980">
    <property type="entry name" value="COA_CT_NTER"/>
    <property type="match status" value="1"/>
</dbReference>
<feature type="domain" description="CoA carboxyltransferase C-terminal" evidence="2">
    <location>
        <begin position="265"/>
        <end position="512"/>
    </location>
</feature>
<dbReference type="EMBL" id="JAFBEB010000001">
    <property type="protein sequence ID" value="MBM7588616.1"/>
    <property type="molecule type" value="Genomic_DNA"/>
</dbReference>
<dbReference type="Gene3D" id="3.90.226.10">
    <property type="entry name" value="2-enoyl-CoA Hydratase, Chain A, domain 1"/>
    <property type="match status" value="2"/>
</dbReference>
<dbReference type="EC" id="6.4.1.3" evidence="3"/>
<dbReference type="InterPro" id="IPR011762">
    <property type="entry name" value="COA_CT_N"/>
</dbReference>
<evidence type="ECO:0000259" key="2">
    <source>
        <dbReference type="PROSITE" id="PS50989"/>
    </source>
</evidence>
<dbReference type="InterPro" id="IPR029045">
    <property type="entry name" value="ClpP/crotonase-like_dom_sf"/>
</dbReference>
<dbReference type="FunFam" id="3.90.226.10:FF:000016">
    <property type="entry name" value="Propionyl-CoA carboxylase, beta subunit"/>
    <property type="match status" value="1"/>
</dbReference>
<dbReference type="InterPro" id="IPR011763">
    <property type="entry name" value="COA_CT_C"/>
</dbReference>
<evidence type="ECO:0000259" key="1">
    <source>
        <dbReference type="PROSITE" id="PS50980"/>
    </source>
</evidence>
<gene>
    <name evidence="3" type="ORF">JOD01_000202</name>
</gene>
<evidence type="ECO:0000313" key="4">
    <source>
        <dbReference type="Proteomes" id="UP000717624"/>
    </source>
</evidence>
<protein>
    <submittedName>
        <fullName evidence="3">Propionyl-CoA carboxylase beta chain</fullName>
        <ecNumber evidence="3">6.4.1.3</ecNumber>
    </submittedName>
</protein>
<keyword evidence="4" id="KW-1185">Reference proteome</keyword>
<feature type="domain" description="CoA carboxyltransferase N-terminal" evidence="1">
    <location>
        <begin position="5"/>
        <end position="261"/>
    </location>
</feature>
<comment type="caution">
    <text evidence="3">The sequence shown here is derived from an EMBL/GenBank/DDBJ whole genome shotgun (WGS) entry which is preliminary data.</text>
</comment>
<dbReference type="PROSITE" id="PS50989">
    <property type="entry name" value="COA_CT_CTER"/>
    <property type="match status" value="1"/>
</dbReference>
<dbReference type="Proteomes" id="UP000717624">
    <property type="component" value="Unassembled WGS sequence"/>
</dbReference>
<organism evidence="3 4">
    <name type="scientific">Brevibacillus fulvus</name>
    <dbReference type="NCBI Taxonomy" id="1125967"/>
    <lineage>
        <taxon>Bacteria</taxon>
        <taxon>Bacillati</taxon>
        <taxon>Bacillota</taxon>
        <taxon>Bacilli</taxon>
        <taxon>Bacillales</taxon>
        <taxon>Paenibacillaceae</taxon>
        <taxon>Brevibacillus</taxon>
    </lineage>
</organism>
<dbReference type="InterPro" id="IPR051047">
    <property type="entry name" value="AccD/PCCB"/>
</dbReference>
<dbReference type="Pfam" id="PF01039">
    <property type="entry name" value="Carboxyl_trans"/>
    <property type="match status" value="1"/>
</dbReference>
<evidence type="ECO:0000313" key="3">
    <source>
        <dbReference type="EMBL" id="MBM7588616.1"/>
    </source>
</evidence>
<name>A0A939BTM7_9BACL</name>
<dbReference type="RefSeq" id="WP_204516359.1">
    <property type="nucleotide sequence ID" value="NZ_BAABIN010000009.1"/>
</dbReference>
<dbReference type="SUPFAM" id="SSF52096">
    <property type="entry name" value="ClpP/crotonase"/>
    <property type="match status" value="2"/>
</dbReference>
<keyword evidence="3" id="KW-0436">Ligase</keyword>